<dbReference type="SMR" id="A0A086J7T7"/>
<dbReference type="OrthoDB" id="10289138at2759"/>
<evidence type="ECO:0000313" key="2">
    <source>
        <dbReference type="EMBL" id="KFG28205.1"/>
    </source>
</evidence>
<protein>
    <submittedName>
        <fullName evidence="2">SAG-related sequence SRS21</fullName>
    </submittedName>
</protein>
<evidence type="ECO:0000256" key="1">
    <source>
        <dbReference type="SAM" id="SignalP"/>
    </source>
</evidence>
<feature type="signal peptide" evidence="1">
    <location>
        <begin position="1"/>
        <end position="23"/>
    </location>
</feature>
<dbReference type="AlphaFoldDB" id="A0A086J7T7"/>
<proteinExistence type="predicted"/>
<evidence type="ECO:0000313" key="3">
    <source>
        <dbReference type="Proteomes" id="UP000028828"/>
    </source>
</evidence>
<gene>
    <name evidence="2" type="ORF">TGP89_283460</name>
</gene>
<dbReference type="SUPFAM" id="SSF74877">
    <property type="entry name" value="Major surface antigen p30, SAG1"/>
    <property type="match status" value="1"/>
</dbReference>
<dbReference type="InterPro" id="IPR036755">
    <property type="entry name" value="SRS_dom_sf"/>
</dbReference>
<organism evidence="2 3">
    <name type="scientific">Toxoplasma gondii p89</name>
    <dbReference type="NCBI Taxonomy" id="943119"/>
    <lineage>
        <taxon>Eukaryota</taxon>
        <taxon>Sar</taxon>
        <taxon>Alveolata</taxon>
        <taxon>Apicomplexa</taxon>
        <taxon>Conoidasida</taxon>
        <taxon>Coccidia</taxon>
        <taxon>Eucoccidiorida</taxon>
        <taxon>Eimeriorina</taxon>
        <taxon>Sarcocystidae</taxon>
        <taxon>Toxoplasma</taxon>
    </lineage>
</organism>
<comment type="caution">
    <text evidence="2">The sequence shown here is derived from an EMBL/GenBank/DDBJ whole genome shotgun (WGS) entry which is preliminary data.</text>
</comment>
<dbReference type="VEuPathDB" id="ToxoDB:TGP89_283460"/>
<keyword evidence="1" id="KW-0732">Signal</keyword>
<name>A0A086J7T7_TOXGO</name>
<sequence length="180" mass="19677">MKAPYLVCYTVSAIFMLTVRVSSLQTEENLCDDISRGLSLVVDSAEPVVFRCSSEFPLLRPEIHDHVYTFHEGVCEGPVDVKSLISGASVEPRDGEAVLHLKHLPRKGRTLCFQCQASGDGENRSCLLLITVKTTSEDVPCSKSSRQESGVVDAASALSLRGTVDDSLIWRPAQTVFVSY</sequence>
<dbReference type="EMBL" id="AEYI02002458">
    <property type="protein sequence ID" value="KFG28205.1"/>
    <property type="molecule type" value="Genomic_DNA"/>
</dbReference>
<dbReference type="Proteomes" id="UP000028828">
    <property type="component" value="Unassembled WGS sequence"/>
</dbReference>
<feature type="chain" id="PRO_5001807839" evidence="1">
    <location>
        <begin position="24"/>
        <end position="180"/>
    </location>
</feature>
<reference evidence="2 3" key="1">
    <citation type="submission" date="2014-03" db="EMBL/GenBank/DDBJ databases">
        <authorList>
            <person name="Sibley D."/>
            <person name="Venepally P."/>
            <person name="Karamycheva S."/>
            <person name="Hadjithomas M."/>
            <person name="Khan A."/>
            <person name="Brunk B."/>
            <person name="Roos D."/>
            <person name="Caler E."/>
            <person name="Lorenzi H."/>
        </authorList>
    </citation>
    <scope>NUCLEOTIDE SEQUENCE [LARGE SCALE GENOMIC DNA]</scope>
    <source>
        <strain evidence="3">p89</strain>
    </source>
</reference>
<dbReference type="Gene3D" id="2.60.40.1320">
    <property type="entry name" value="SRS domain"/>
    <property type="match status" value="1"/>
</dbReference>
<accession>A0A086J7T7</accession>